<evidence type="ECO:0000313" key="2">
    <source>
        <dbReference type="Proteomes" id="UP000050863"/>
    </source>
</evidence>
<name>A0A0R3KG80_9BRAD</name>
<proteinExistence type="predicted"/>
<protein>
    <recommendedName>
        <fullName evidence="3">General secretion pathway protein GspL</fullName>
    </recommendedName>
</protein>
<sequence>MTIMPVADLPAARADGLHVLTAWGRGFAQWWLSGLRDAVPARWRAWAEGEARPVVTLRRDGDSVTCRLASAGGAAEIRIPFPHFNAAALHGWLIEQGVSREAVTVAPVITRELFFLRELSVPKAAFGALPRILEQDILRRTPFQLPDIWHAATAVGAESDGVVPMCHWIIRRDRAEAALSELGLASRDIDCLAVTDAGGEAVSVITFRAVSDEDPAWAQRAVRLLAVAALGAVLLGLVVFEWRQASVAAALETALIEARQSVQSGRDGMDPAARLFAMKAETGVLAVWDELSRILPDHTFLTETRIADGTVTLSGFSADAAGLVRTIDRSPLFSGATLTSAITTDANERKDRFSILFKLRGARAARPAARSRTAP</sequence>
<dbReference type="OrthoDB" id="8435735at2"/>
<dbReference type="AlphaFoldDB" id="A0A0R3KG80"/>
<evidence type="ECO:0008006" key="3">
    <source>
        <dbReference type="Google" id="ProtNLM"/>
    </source>
</evidence>
<dbReference type="PANTHER" id="PTHR40278:SF1">
    <property type="entry name" value="DNA UTILIZATION PROTEIN HOFN"/>
    <property type="match status" value="1"/>
</dbReference>
<dbReference type="Pfam" id="PF05137">
    <property type="entry name" value="PilN"/>
    <property type="match status" value="1"/>
</dbReference>
<dbReference type="STRING" id="280332.CQ12_04055"/>
<organism evidence="1 2">
    <name type="scientific">Bradyrhizobium jicamae</name>
    <dbReference type="NCBI Taxonomy" id="280332"/>
    <lineage>
        <taxon>Bacteria</taxon>
        <taxon>Pseudomonadati</taxon>
        <taxon>Pseudomonadota</taxon>
        <taxon>Alphaproteobacteria</taxon>
        <taxon>Hyphomicrobiales</taxon>
        <taxon>Nitrobacteraceae</taxon>
        <taxon>Bradyrhizobium</taxon>
    </lineage>
</organism>
<comment type="caution">
    <text evidence="1">The sequence shown here is derived from an EMBL/GenBank/DDBJ whole genome shotgun (WGS) entry which is preliminary data.</text>
</comment>
<dbReference type="PANTHER" id="PTHR40278">
    <property type="entry name" value="DNA UTILIZATION PROTEIN HOFN"/>
    <property type="match status" value="1"/>
</dbReference>
<dbReference type="InterPro" id="IPR052534">
    <property type="entry name" value="Extracell_DNA_Util/SecSys_Comp"/>
</dbReference>
<dbReference type="InterPro" id="IPR007813">
    <property type="entry name" value="PilN"/>
</dbReference>
<gene>
    <name evidence="1" type="ORF">CQ12_04055</name>
</gene>
<dbReference type="EMBL" id="LLXZ01000215">
    <property type="protein sequence ID" value="KRQ94712.1"/>
    <property type="molecule type" value="Genomic_DNA"/>
</dbReference>
<accession>A0A0R3KG80</accession>
<reference evidence="1 2" key="1">
    <citation type="submission" date="2014-03" db="EMBL/GenBank/DDBJ databases">
        <title>Bradyrhizobium valentinum sp. nov., isolated from effective nodules of Lupinus mariae-josephae, a lupine endemic of basic-lime soils in Eastern Spain.</title>
        <authorList>
            <person name="Duran D."/>
            <person name="Rey L."/>
            <person name="Navarro A."/>
            <person name="Busquets A."/>
            <person name="Imperial J."/>
            <person name="Ruiz-Argueso T."/>
        </authorList>
    </citation>
    <scope>NUCLEOTIDE SEQUENCE [LARGE SCALE GENOMIC DNA]</scope>
    <source>
        <strain evidence="1 2">PAC68</strain>
    </source>
</reference>
<evidence type="ECO:0000313" key="1">
    <source>
        <dbReference type="EMBL" id="KRQ94712.1"/>
    </source>
</evidence>
<keyword evidence="2" id="KW-1185">Reference proteome</keyword>
<dbReference type="Proteomes" id="UP000050863">
    <property type="component" value="Unassembled WGS sequence"/>
</dbReference>